<keyword evidence="2" id="KW-1185">Reference proteome</keyword>
<dbReference type="HOGENOM" id="CLU_2417677_0_0_1"/>
<sequence length="92" mass="10579">MVLRQWRLDWRLKTARWHRQWRQKTATGLTPNQSAKPAPLIGIDPVSVARKNKNLPSTLMNEPKRGRGPMEAVSTAKVNLEVRSFLENISTF</sequence>
<dbReference type="EMBL" id="FN596265">
    <property type="protein sequence ID" value="CBI35515.3"/>
    <property type="molecule type" value="Genomic_DNA"/>
</dbReference>
<protein>
    <submittedName>
        <fullName evidence="1">Uncharacterized protein</fullName>
    </submittedName>
</protein>
<dbReference type="Proteomes" id="UP000009183">
    <property type="component" value="Chromosome 18, unordered"/>
</dbReference>
<name>D7TYE0_VITVI</name>
<dbReference type="AlphaFoldDB" id="D7TYE0"/>
<dbReference type="STRING" id="29760.D7TYE0"/>
<gene>
    <name evidence="1" type="ordered locus">VIT_18s0001g00880</name>
</gene>
<dbReference type="PaxDb" id="29760-VIT_18s0001g00880.t01"/>
<evidence type="ECO:0000313" key="1">
    <source>
        <dbReference type="EMBL" id="CBI35515.3"/>
    </source>
</evidence>
<reference evidence="2" key="1">
    <citation type="journal article" date="2007" name="Nature">
        <title>The grapevine genome sequence suggests ancestral hexaploidization in major angiosperm phyla.</title>
        <authorList>
            <consortium name="The French-Italian Public Consortium for Grapevine Genome Characterization."/>
            <person name="Jaillon O."/>
            <person name="Aury J.-M."/>
            <person name="Noel B."/>
            <person name="Policriti A."/>
            <person name="Clepet C."/>
            <person name="Casagrande A."/>
            <person name="Choisne N."/>
            <person name="Aubourg S."/>
            <person name="Vitulo N."/>
            <person name="Jubin C."/>
            <person name="Vezzi A."/>
            <person name="Legeai F."/>
            <person name="Hugueney P."/>
            <person name="Dasilva C."/>
            <person name="Horner D."/>
            <person name="Mica E."/>
            <person name="Jublot D."/>
            <person name="Poulain J."/>
            <person name="Bruyere C."/>
            <person name="Billault A."/>
            <person name="Segurens B."/>
            <person name="Gouyvenoux M."/>
            <person name="Ugarte E."/>
            <person name="Cattonaro F."/>
            <person name="Anthouard V."/>
            <person name="Vico V."/>
            <person name="Del Fabbro C."/>
            <person name="Alaux M."/>
            <person name="Di Gaspero G."/>
            <person name="Dumas V."/>
            <person name="Felice N."/>
            <person name="Paillard S."/>
            <person name="Juman I."/>
            <person name="Moroldo M."/>
            <person name="Scalabrin S."/>
            <person name="Canaguier A."/>
            <person name="Le Clainche I."/>
            <person name="Malacrida G."/>
            <person name="Durand E."/>
            <person name="Pesole G."/>
            <person name="Laucou V."/>
            <person name="Chatelet P."/>
            <person name="Merdinoglu D."/>
            <person name="Delledonne M."/>
            <person name="Pezzotti M."/>
            <person name="Lecharny A."/>
            <person name="Scarpelli C."/>
            <person name="Artiguenave F."/>
            <person name="Pe M.E."/>
            <person name="Valle G."/>
            <person name="Morgante M."/>
            <person name="Caboche M."/>
            <person name="Adam-Blondon A.-F."/>
            <person name="Weissenbach J."/>
            <person name="Quetier F."/>
            <person name="Wincker P."/>
        </authorList>
    </citation>
    <scope>NUCLEOTIDE SEQUENCE [LARGE SCALE GENOMIC DNA]</scope>
    <source>
        <strain evidence="2">cv. Pinot noir / PN40024</strain>
    </source>
</reference>
<accession>D7TYE0</accession>
<organism evidence="1 2">
    <name type="scientific">Vitis vinifera</name>
    <name type="common">Grape</name>
    <dbReference type="NCBI Taxonomy" id="29760"/>
    <lineage>
        <taxon>Eukaryota</taxon>
        <taxon>Viridiplantae</taxon>
        <taxon>Streptophyta</taxon>
        <taxon>Embryophyta</taxon>
        <taxon>Tracheophyta</taxon>
        <taxon>Spermatophyta</taxon>
        <taxon>Magnoliopsida</taxon>
        <taxon>eudicotyledons</taxon>
        <taxon>Gunneridae</taxon>
        <taxon>Pentapetalae</taxon>
        <taxon>rosids</taxon>
        <taxon>Vitales</taxon>
        <taxon>Vitaceae</taxon>
        <taxon>Viteae</taxon>
        <taxon>Vitis</taxon>
    </lineage>
</organism>
<evidence type="ECO:0000313" key="2">
    <source>
        <dbReference type="Proteomes" id="UP000009183"/>
    </source>
</evidence>
<proteinExistence type="predicted"/>
<dbReference type="InParanoid" id="D7TYE0"/>